<accession>M9MDM4</accession>
<dbReference type="Pfam" id="PF17104">
    <property type="entry name" value="YBL010C_LAA2"/>
    <property type="match status" value="1"/>
</dbReference>
<proteinExistence type="predicted"/>
<feature type="compositionally biased region" description="Low complexity" evidence="1">
    <location>
        <begin position="579"/>
        <end position="598"/>
    </location>
</feature>
<dbReference type="OrthoDB" id="5378975at2759"/>
<name>M9MDM4_PSEA3</name>
<feature type="region of interest" description="Disordered" evidence="1">
    <location>
        <begin position="535"/>
        <end position="598"/>
    </location>
</feature>
<feature type="compositionally biased region" description="Basic and acidic residues" evidence="1">
    <location>
        <begin position="441"/>
        <end position="453"/>
    </location>
</feature>
<dbReference type="Proteomes" id="UP000011976">
    <property type="component" value="Unassembled WGS sequence"/>
</dbReference>
<dbReference type="PANTHER" id="PTHR38698:SF1">
    <property type="entry name" value="FUNGAL PROTEIN"/>
    <property type="match status" value="1"/>
</dbReference>
<feature type="compositionally biased region" description="Polar residues" evidence="1">
    <location>
        <begin position="67"/>
        <end position="81"/>
    </location>
</feature>
<feature type="region of interest" description="Disordered" evidence="1">
    <location>
        <begin position="1"/>
        <end position="85"/>
    </location>
</feature>
<sequence length="598" mass="62677">MDTDPFAVWDDPQPASSSNIQPTADAPGAARAADDARISLELEEEDPGWGVASASTSRANSPEKSRKPATQRSRSQASVSPLVTAVPVTASEVPTLVEAAQPSNQADSAQEPKPQQALTAEDAEVVSSAEAHESGEDKDVFEDTEDTLDTPQDPHPAQSLQPLAAQTEPVEEPTEAQGLAEVLENADEAEIEEDEGNNDDDDGFDDFGEPAGSGGGAAEHDDFGDFDDFETGDAPGDDDFGDDDFENQDFDEAADTSAPSVSTSAPLPLQAAAPTRTWTPLDVTPTSNRLDLAPAVSALLPLSSAAEKELTNTALRQVEGAAQVLVSGGSREMWTELSSVPSVKPIDWVRSKTRRDYLISMGVPVNLDEIHSSFDSQSGRSGQLPPLQLKYDSGRSGEGLQRSSSLKLAGTAAGSAVAQRSASTSNSPRDGSSPALGTSTNRERMAERRREELGLGPAPQVDLRRAEELVKKTEDQLTLLSLPALQAMVRELNTLTTSTSSLLTHHLTLRESFQADSEMYNAMIKELVTGAATRFSGAGAGTGSGGRGDMRRSTTMGVASSGAAKTRVNSLPPPGANGRSSPSLSLRGGAASAASPRR</sequence>
<feature type="region of interest" description="Disordered" evidence="1">
    <location>
        <begin position="97"/>
        <end position="282"/>
    </location>
</feature>
<feature type="compositionally biased region" description="Acidic residues" evidence="1">
    <location>
        <begin position="184"/>
        <end position="208"/>
    </location>
</feature>
<gene>
    <name evidence="2" type="ORF">PANT_12c00022</name>
</gene>
<dbReference type="EMBL" id="DF196778">
    <property type="protein sequence ID" value="GAC74548.1"/>
    <property type="molecule type" value="Genomic_DNA"/>
</dbReference>
<dbReference type="AlphaFoldDB" id="M9MDM4"/>
<evidence type="ECO:0000313" key="3">
    <source>
        <dbReference type="Proteomes" id="UP000011976"/>
    </source>
</evidence>
<dbReference type="PANTHER" id="PTHR38698">
    <property type="entry name" value="EXPRESSED PROTEIN"/>
    <property type="match status" value="1"/>
</dbReference>
<reference evidence="3" key="1">
    <citation type="journal article" date="2013" name="Genome Announc.">
        <title>Genome sequence of the basidiomycetous yeast Pseudozyma antarctica T-34, a producer of the glycolipid biosurfactants mannosylerythritol lipids.</title>
        <authorList>
            <person name="Morita T."/>
            <person name="Koike H."/>
            <person name="Koyama Y."/>
            <person name="Hagiwara H."/>
            <person name="Ito E."/>
            <person name="Fukuoka T."/>
            <person name="Imura T."/>
            <person name="Machida M."/>
            <person name="Kitamoto D."/>
        </authorList>
    </citation>
    <scope>NUCLEOTIDE SEQUENCE [LARGE SCALE GENOMIC DNA]</scope>
    <source>
        <strain evidence="3">T-34</strain>
    </source>
</reference>
<dbReference type="InterPro" id="IPR031355">
    <property type="entry name" value="YBL010C/LAA2-like"/>
</dbReference>
<feature type="compositionally biased region" description="Polar residues" evidence="1">
    <location>
        <begin position="418"/>
        <end position="440"/>
    </location>
</feature>
<evidence type="ECO:0000256" key="1">
    <source>
        <dbReference type="SAM" id="MobiDB-lite"/>
    </source>
</evidence>
<feature type="compositionally biased region" description="Acidic residues" evidence="1">
    <location>
        <begin position="139"/>
        <end position="148"/>
    </location>
</feature>
<feature type="region of interest" description="Disordered" evidence="1">
    <location>
        <begin position="374"/>
        <end position="459"/>
    </location>
</feature>
<dbReference type="STRING" id="1151754.M9MDM4"/>
<organism evidence="2 3">
    <name type="scientific">Pseudozyma antarctica (strain T-34)</name>
    <name type="common">Yeast</name>
    <name type="synonym">Candida antarctica</name>
    <dbReference type="NCBI Taxonomy" id="1151754"/>
    <lineage>
        <taxon>Eukaryota</taxon>
        <taxon>Fungi</taxon>
        <taxon>Dikarya</taxon>
        <taxon>Basidiomycota</taxon>
        <taxon>Ustilaginomycotina</taxon>
        <taxon>Ustilaginomycetes</taxon>
        <taxon>Ustilaginales</taxon>
        <taxon>Ustilaginaceae</taxon>
        <taxon>Moesziomyces</taxon>
    </lineage>
</organism>
<feature type="compositionally biased region" description="Gly residues" evidence="1">
    <location>
        <begin position="538"/>
        <end position="547"/>
    </location>
</feature>
<evidence type="ECO:0000313" key="2">
    <source>
        <dbReference type="EMBL" id="GAC74548.1"/>
    </source>
</evidence>
<protein>
    <submittedName>
        <fullName evidence="2">Uncharacterized protein</fullName>
    </submittedName>
</protein>
<feature type="compositionally biased region" description="Acidic residues" evidence="1">
    <location>
        <begin position="224"/>
        <end position="254"/>
    </location>
</feature>